<sequence>MKSYLIKQVAEMAGITVRALRHYDQVGLLHPAYVGENGYRYYTRDELLRLQQIMFFREMDMPLKDIQNVMAGTDYQRLRHMKLHRDKLAQNLRRQQELLTVIDRSIAELDGDIKMNNDELYKGFSPQKQQAYQDELVAKHGGMMRDRIAKSNQQYAHDAQAHAGGEDGLVKERMDQLQQIEGDLILMMQAGKDPSDKEVLELVALHHQWVGQWWGQQPDAQSYAGLADMYLHTPDFEARYEQLAEGFTNYLATAMKDFAKSRLN</sequence>
<dbReference type="PROSITE" id="PS50937">
    <property type="entry name" value="HTH_MERR_2"/>
    <property type="match status" value="1"/>
</dbReference>
<keyword evidence="3" id="KW-0010">Activator</keyword>
<evidence type="ECO:0000256" key="4">
    <source>
        <dbReference type="ARBA" id="ARBA00023163"/>
    </source>
</evidence>
<organism evidence="6 7">
    <name type="scientific">Maritalea myrionectae</name>
    <dbReference type="NCBI Taxonomy" id="454601"/>
    <lineage>
        <taxon>Bacteria</taxon>
        <taxon>Pseudomonadati</taxon>
        <taxon>Pseudomonadota</taxon>
        <taxon>Alphaproteobacteria</taxon>
        <taxon>Hyphomicrobiales</taxon>
        <taxon>Devosiaceae</taxon>
        <taxon>Maritalea</taxon>
    </lineage>
</organism>
<dbReference type="STRING" id="1122213.GCA_000423365_02742"/>
<evidence type="ECO:0000256" key="1">
    <source>
        <dbReference type="ARBA" id="ARBA00023015"/>
    </source>
</evidence>
<dbReference type="Pfam" id="PF07739">
    <property type="entry name" value="TipAS"/>
    <property type="match status" value="1"/>
</dbReference>
<dbReference type="CDD" id="cd01106">
    <property type="entry name" value="HTH_TipAL-Mta"/>
    <property type="match status" value="1"/>
</dbReference>
<dbReference type="InterPro" id="IPR000551">
    <property type="entry name" value="MerR-type_HTH_dom"/>
</dbReference>
<dbReference type="Gene3D" id="1.10.490.50">
    <property type="entry name" value="Antibiotic binding domain of TipA-like multidrug resistance regulators"/>
    <property type="match status" value="1"/>
</dbReference>
<evidence type="ECO:0000256" key="3">
    <source>
        <dbReference type="ARBA" id="ARBA00023159"/>
    </source>
</evidence>
<name>A0A2R4M958_9HYPH</name>
<dbReference type="SMART" id="SM00422">
    <property type="entry name" value="HTH_MERR"/>
    <property type="match status" value="1"/>
</dbReference>
<keyword evidence="1" id="KW-0805">Transcription regulation</keyword>
<dbReference type="PANTHER" id="PTHR30204">
    <property type="entry name" value="REDOX-CYCLING DRUG-SENSING TRANSCRIPTIONAL ACTIVATOR SOXR"/>
    <property type="match status" value="1"/>
</dbReference>
<dbReference type="Pfam" id="PF13411">
    <property type="entry name" value="MerR_1"/>
    <property type="match status" value="1"/>
</dbReference>
<dbReference type="RefSeq" id="WP_117394526.1">
    <property type="nucleotide sequence ID" value="NZ_CP021330.1"/>
</dbReference>
<dbReference type="Gene3D" id="1.10.1660.10">
    <property type="match status" value="1"/>
</dbReference>
<dbReference type="InterPro" id="IPR047057">
    <property type="entry name" value="MerR_fam"/>
</dbReference>
<keyword evidence="2" id="KW-0238">DNA-binding</keyword>
<dbReference type="InterPro" id="IPR009061">
    <property type="entry name" value="DNA-bd_dom_put_sf"/>
</dbReference>
<dbReference type="AlphaFoldDB" id="A0A2R4M958"/>
<dbReference type="GO" id="GO:0003677">
    <property type="term" value="F:DNA binding"/>
    <property type="evidence" value="ECO:0007669"/>
    <property type="project" value="UniProtKB-KW"/>
</dbReference>
<proteinExistence type="predicted"/>
<dbReference type="InterPro" id="IPR012925">
    <property type="entry name" value="TipAS_dom"/>
</dbReference>
<dbReference type="GO" id="GO:0003700">
    <property type="term" value="F:DNA-binding transcription factor activity"/>
    <property type="evidence" value="ECO:0007669"/>
    <property type="project" value="InterPro"/>
</dbReference>
<evidence type="ECO:0000313" key="7">
    <source>
        <dbReference type="Proteomes" id="UP000258927"/>
    </source>
</evidence>
<accession>A0A2R4M958</accession>
<feature type="domain" description="HTH merR-type" evidence="5">
    <location>
        <begin position="3"/>
        <end position="72"/>
    </location>
</feature>
<protein>
    <submittedName>
        <fullName evidence="6">HTH-type transcriptional activator mta</fullName>
    </submittedName>
</protein>
<reference evidence="6 7" key="1">
    <citation type="submission" date="2017-05" db="EMBL/GenBank/DDBJ databases">
        <title>Genome Analysis of Maritalea myrionectae HL2708#5.</title>
        <authorList>
            <consortium name="Cotde Inc.-PKNU"/>
            <person name="Jang D."/>
            <person name="Oh H.-M."/>
        </authorList>
    </citation>
    <scope>NUCLEOTIDE SEQUENCE [LARGE SCALE GENOMIC DNA]</scope>
    <source>
        <strain evidence="6 7">HL2708#5</strain>
    </source>
</reference>
<dbReference type="SUPFAM" id="SSF89082">
    <property type="entry name" value="Antibiotic binding domain of TipA-like multidrug resistance regulators"/>
    <property type="match status" value="1"/>
</dbReference>
<dbReference type="EMBL" id="CP021330">
    <property type="protein sequence ID" value="AVX02562.1"/>
    <property type="molecule type" value="Genomic_DNA"/>
</dbReference>
<gene>
    <name evidence="6" type="ORF">MXMO3_00013</name>
</gene>
<dbReference type="PANTHER" id="PTHR30204:SF90">
    <property type="entry name" value="HTH-TYPE TRANSCRIPTIONAL ACTIVATOR MTA"/>
    <property type="match status" value="1"/>
</dbReference>
<evidence type="ECO:0000259" key="5">
    <source>
        <dbReference type="PROSITE" id="PS50937"/>
    </source>
</evidence>
<dbReference type="InterPro" id="IPR036244">
    <property type="entry name" value="TipA-like_antibiotic-bd"/>
</dbReference>
<evidence type="ECO:0000256" key="2">
    <source>
        <dbReference type="ARBA" id="ARBA00023125"/>
    </source>
</evidence>
<keyword evidence="7" id="KW-1185">Reference proteome</keyword>
<dbReference type="KEGG" id="mmyr:MXMO3_00013"/>
<evidence type="ECO:0000313" key="6">
    <source>
        <dbReference type="EMBL" id="AVX02562.1"/>
    </source>
</evidence>
<dbReference type="SUPFAM" id="SSF46955">
    <property type="entry name" value="Putative DNA-binding domain"/>
    <property type="match status" value="1"/>
</dbReference>
<dbReference type="Proteomes" id="UP000258927">
    <property type="component" value="Chromosome"/>
</dbReference>
<keyword evidence="4" id="KW-0804">Transcription</keyword>